<evidence type="ECO:0000256" key="3">
    <source>
        <dbReference type="ARBA" id="ARBA00022525"/>
    </source>
</evidence>
<dbReference type="Proteomes" id="UP000233469">
    <property type="component" value="Unassembled WGS sequence"/>
</dbReference>
<feature type="domain" description="Crinkler effector protein N-terminal" evidence="4">
    <location>
        <begin position="3"/>
        <end position="90"/>
    </location>
</feature>
<dbReference type="VEuPathDB" id="FungiDB:RhiirA1_543330"/>
<evidence type="ECO:0000256" key="1">
    <source>
        <dbReference type="ARBA" id="ARBA00004340"/>
    </source>
</evidence>
<comment type="caution">
    <text evidence="5">The sequence shown here is derived from an EMBL/GenBank/DDBJ whole genome shotgun (WGS) entry which is preliminary data.</text>
</comment>
<dbReference type="Pfam" id="PF20147">
    <property type="entry name" value="Crinkler"/>
    <property type="match status" value="1"/>
</dbReference>
<dbReference type="EMBL" id="LLXL01005140">
    <property type="protein sequence ID" value="PKK56768.1"/>
    <property type="molecule type" value="Genomic_DNA"/>
</dbReference>
<keyword evidence="3" id="KW-0964">Secreted</keyword>
<sequence>NTTASAFPVDINKDQLVGHLKEAIKAKNLQTFANVDAKDLKLWKKEIPDDQDDLLSNLTLNDGDELLATKKILKYFPDSPPEEHIHVIVKLPLLSLEEALSCIPPPITYSPDCKKSKTTTKANGDPPASVKLWKDFFEEVNKFRFNQQPRFERPQFIPDKVVDNEEDIRFAIDANICLVLNRLTGPKYNFSKRQPDTPGVPNFTCHLVSSLILVMEAKRKHVLEDMGEETFP</sequence>
<evidence type="ECO:0000313" key="5">
    <source>
        <dbReference type="EMBL" id="PKK56768.1"/>
    </source>
</evidence>
<dbReference type="InterPro" id="IPR045379">
    <property type="entry name" value="Crinkler_N"/>
</dbReference>
<dbReference type="VEuPathDB" id="FungiDB:RhiirFUN_025757"/>
<dbReference type="GO" id="GO:0043657">
    <property type="term" value="C:host cell"/>
    <property type="evidence" value="ECO:0007669"/>
    <property type="project" value="UniProtKB-SubCell"/>
</dbReference>
<evidence type="ECO:0000259" key="4">
    <source>
        <dbReference type="Pfam" id="PF20147"/>
    </source>
</evidence>
<accession>A0A2N1M592</accession>
<reference evidence="5 6" key="1">
    <citation type="submission" date="2016-04" db="EMBL/GenBank/DDBJ databases">
        <title>Genome analyses suggest a sexual origin of heterokaryosis in a supposedly ancient asexual fungus.</title>
        <authorList>
            <person name="Ropars J."/>
            <person name="Sedzielewska K."/>
            <person name="Noel J."/>
            <person name="Charron P."/>
            <person name="Farinelli L."/>
            <person name="Marton T."/>
            <person name="Kruger M."/>
            <person name="Pelin A."/>
            <person name="Brachmann A."/>
            <person name="Corradi N."/>
        </authorList>
    </citation>
    <scope>NUCLEOTIDE SEQUENCE [LARGE SCALE GENOMIC DNA]</scope>
    <source>
        <strain evidence="5 6">C2</strain>
    </source>
</reference>
<evidence type="ECO:0000256" key="2">
    <source>
        <dbReference type="ARBA" id="ARBA00004613"/>
    </source>
</evidence>
<dbReference type="AlphaFoldDB" id="A0A2N1M592"/>
<name>A0A2N1M592_9GLOM</name>
<dbReference type="GO" id="GO:0005576">
    <property type="term" value="C:extracellular region"/>
    <property type="evidence" value="ECO:0007669"/>
    <property type="project" value="UniProtKB-SubCell"/>
</dbReference>
<protein>
    <recommendedName>
        <fullName evidence="4">Crinkler effector protein N-terminal domain-containing protein</fullName>
    </recommendedName>
</protein>
<gene>
    <name evidence="5" type="ORF">RhiirC2_799321</name>
</gene>
<proteinExistence type="predicted"/>
<evidence type="ECO:0000313" key="6">
    <source>
        <dbReference type="Proteomes" id="UP000233469"/>
    </source>
</evidence>
<organism evidence="5 6">
    <name type="scientific">Rhizophagus irregularis</name>
    <dbReference type="NCBI Taxonomy" id="588596"/>
    <lineage>
        <taxon>Eukaryota</taxon>
        <taxon>Fungi</taxon>
        <taxon>Fungi incertae sedis</taxon>
        <taxon>Mucoromycota</taxon>
        <taxon>Glomeromycotina</taxon>
        <taxon>Glomeromycetes</taxon>
        <taxon>Glomerales</taxon>
        <taxon>Glomeraceae</taxon>
        <taxon>Rhizophagus</taxon>
    </lineage>
</organism>
<feature type="non-terminal residue" evidence="5">
    <location>
        <position position="232"/>
    </location>
</feature>
<comment type="subcellular location">
    <subcellularLocation>
        <location evidence="1">Host cell</location>
    </subcellularLocation>
    <subcellularLocation>
        <location evidence="2">Secreted</location>
    </subcellularLocation>
</comment>
<dbReference type="VEuPathDB" id="FungiDB:FUN_018235"/>
<reference evidence="5 6" key="2">
    <citation type="submission" date="2017-10" db="EMBL/GenBank/DDBJ databases">
        <title>Extensive intraspecific genome diversity in a model arbuscular mycorrhizal fungus.</title>
        <authorList>
            <person name="Chen E.C.H."/>
            <person name="Morin E."/>
            <person name="Baudet D."/>
            <person name="Noel J."/>
            <person name="Ndikumana S."/>
            <person name="Charron P."/>
            <person name="St-Onge C."/>
            <person name="Giorgi J."/>
            <person name="Grigoriev I.V."/>
            <person name="Roux C."/>
            <person name="Martin F.M."/>
            <person name="Corradi N."/>
        </authorList>
    </citation>
    <scope>NUCLEOTIDE SEQUENCE [LARGE SCALE GENOMIC DNA]</scope>
    <source>
        <strain evidence="5 6">C2</strain>
    </source>
</reference>
<feature type="non-terminal residue" evidence="5">
    <location>
        <position position="1"/>
    </location>
</feature>